<dbReference type="PROSITE" id="PS50893">
    <property type="entry name" value="ABC_TRANSPORTER_2"/>
    <property type="match status" value="1"/>
</dbReference>
<keyword evidence="3 8" id="KW-0500">Molybdenum</keyword>
<dbReference type="PANTHER" id="PTHR43514">
    <property type="entry name" value="ABC TRANSPORTER I FAMILY MEMBER 10"/>
    <property type="match status" value="1"/>
</dbReference>
<evidence type="ECO:0000256" key="4">
    <source>
        <dbReference type="ARBA" id="ARBA00022741"/>
    </source>
</evidence>
<evidence type="ECO:0000259" key="10">
    <source>
        <dbReference type="PROSITE" id="PS51866"/>
    </source>
</evidence>
<keyword evidence="6" id="KW-1278">Translocase</keyword>
<proteinExistence type="predicted"/>
<name>A0ABW8ASF6_9ACTN</name>
<accession>A0ABW8ASF6</accession>
<dbReference type="EMBL" id="JBITLV010000007">
    <property type="protein sequence ID" value="MFI7589334.1"/>
    <property type="molecule type" value="Genomic_DNA"/>
</dbReference>
<evidence type="ECO:0000256" key="1">
    <source>
        <dbReference type="ARBA" id="ARBA00022448"/>
    </source>
</evidence>
<dbReference type="Gene3D" id="3.40.50.300">
    <property type="entry name" value="P-loop containing nucleotide triphosphate hydrolases"/>
    <property type="match status" value="1"/>
</dbReference>
<evidence type="ECO:0000256" key="6">
    <source>
        <dbReference type="ARBA" id="ARBA00022967"/>
    </source>
</evidence>
<dbReference type="RefSeq" id="WP_398283930.1">
    <property type="nucleotide sequence ID" value="NZ_JBITLV010000007.1"/>
</dbReference>
<dbReference type="InterPro" id="IPR008995">
    <property type="entry name" value="Mo/tungstate-bd_C_term_dom"/>
</dbReference>
<evidence type="ECO:0000313" key="12">
    <source>
        <dbReference type="Proteomes" id="UP001612915"/>
    </source>
</evidence>
<gene>
    <name evidence="11" type="ORF">ACIB24_19890</name>
</gene>
<dbReference type="Gene3D" id="2.40.50.100">
    <property type="match status" value="1"/>
</dbReference>
<keyword evidence="2" id="KW-1003">Cell membrane</keyword>
<sequence length="354" mass="37284">MNALAARVVVRRGTFELSVDVDVADGETLVVLGPNGAGKTTLLRALAGLQALDEGRLAVGGEVWDDVGAGVFVPPTDRTTGVVFQDYRLFPHLTVRDNVAFAARAHGAGRAESRAAAEPWLEATGTADLAGRRPHRLSGGQAQRVALARALSARPRMLLLDEPLAALDARTRLDVRDLLRRTLRSFAGPAVVVTHDPLDALVLADRLLVLEGGRVVQSGPPQDVARRPATDYVARLVGLNLYRGRLVGRDTIALDSGTTLFASTPEPVGTHVLAVLAPTAISVHSARPEGSPRNVWPGTVTGMELLTDRVRLTVDAAPPALVDVTPAAVAELGLHEGSAVWLSAKATEITAYPG</sequence>
<dbReference type="InterPro" id="IPR004606">
    <property type="entry name" value="Mop_domain"/>
</dbReference>
<dbReference type="InterPro" id="IPR003439">
    <property type="entry name" value="ABC_transporter-like_ATP-bd"/>
</dbReference>
<evidence type="ECO:0000256" key="8">
    <source>
        <dbReference type="PROSITE-ProRule" id="PRU01213"/>
    </source>
</evidence>
<keyword evidence="12" id="KW-1185">Reference proteome</keyword>
<feature type="domain" description="ABC transporter" evidence="9">
    <location>
        <begin position="1"/>
        <end position="237"/>
    </location>
</feature>
<dbReference type="InterPro" id="IPR017871">
    <property type="entry name" value="ABC_transporter-like_CS"/>
</dbReference>
<dbReference type="InterPro" id="IPR050334">
    <property type="entry name" value="Molybdenum_import_ModC"/>
</dbReference>
<dbReference type="GO" id="GO:0005524">
    <property type="term" value="F:ATP binding"/>
    <property type="evidence" value="ECO:0007669"/>
    <property type="project" value="UniProtKB-KW"/>
</dbReference>
<keyword evidence="1" id="KW-0813">Transport</keyword>
<evidence type="ECO:0000259" key="9">
    <source>
        <dbReference type="PROSITE" id="PS50893"/>
    </source>
</evidence>
<evidence type="ECO:0000256" key="2">
    <source>
        <dbReference type="ARBA" id="ARBA00022475"/>
    </source>
</evidence>
<dbReference type="SUPFAM" id="SSF52540">
    <property type="entry name" value="P-loop containing nucleoside triphosphate hydrolases"/>
    <property type="match status" value="1"/>
</dbReference>
<keyword evidence="4" id="KW-0547">Nucleotide-binding</keyword>
<keyword evidence="5 11" id="KW-0067">ATP-binding</keyword>
<evidence type="ECO:0000256" key="7">
    <source>
        <dbReference type="ARBA" id="ARBA00023136"/>
    </source>
</evidence>
<keyword evidence="7" id="KW-0472">Membrane</keyword>
<dbReference type="PROSITE" id="PS51866">
    <property type="entry name" value="MOP"/>
    <property type="match status" value="1"/>
</dbReference>
<feature type="domain" description="Mop" evidence="10">
    <location>
        <begin position="289"/>
        <end position="353"/>
    </location>
</feature>
<organism evidence="11 12">
    <name type="scientific">Spongisporangium articulatum</name>
    <dbReference type="NCBI Taxonomy" id="3362603"/>
    <lineage>
        <taxon>Bacteria</taxon>
        <taxon>Bacillati</taxon>
        <taxon>Actinomycetota</taxon>
        <taxon>Actinomycetes</taxon>
        <taxon>Kineosporiales</taxon>
        <taxon>Kineosporiaceae</taxon>
        <taxon>Spongisporangium</taxon>
    </lineage>
</organism>
<dbReference type="SMART" id="SM00382">
    <property type="entry name" value="AAA"/>
    <property type="match status" value="1"/>
</dbReference>
<evidence type="ECO:0000256" key="3">
    <source>
        <dbReference type="ARBA" id="ARBA00022505"/>
    </source>
</evidence>
<reference evidence="11 12" key="1">
    <citation type="submission" date="2024-10" db="EMBL/GenBank/DDBJ databases">
        <title>The Natural Products Discovery Center: Release of the First 8490 Sequenced Strains for Exploring Actinobacteria Biosynthetic Diversity.</title>
        <authorList>
            <person name="Kalkreuter E."/>
            <person name="Kautsar S.A."/>
            <person name="Yang D."/>
            <person name="Bader C.D."/>
            <person name="Teijaro C.N."/>
            <person name="Fluegel L."/>
            <person name="Davis C.M."/>
            <person name="Simpson J.R."/>
            <person name="Lauterbach L."/>
            <person name="Steele A.D."/>
            <person name="Gui C."/>
            <person name="Meng S."/>
            <person name="Li G."/>
            <person name="Viehrig K."/>
            <person name="Ye F."/>
            <person name="Su P."/>
            <person name="Kiefer A.F."/>
            <person name="Nichols A."/>
            <person name="Cepeda A.J."/>
            <person name="Yan W."/>
            <person name="Fan B."/>
            <person name="Jiang Y."/>
            <person name="Adhikari A."/>
            <person name="Zheng C.-J."/>
            <person name="Schuster L."/>
            <person name="Cowan T.M."/>
            <person name="Smanski M.J."/>
            <person name="Chevrette M.G."/>
            <person name="De Carvalho L.P.S."/>
            <person name="Shen B."/>
        </authorList>
    </citation>
    <scope>NUCLEOTIDE SEQUENCE [LARGE SCALE GENOMIC DNA]</scope>
    <source>
        <strain evidence="11 12">NPDC049639</strain>
    </source>
</reference>
<dbReference type="PROSITE" id="PS00211">
    <property type="entry name" value="ABC_TRANSPORTER_1"/>
    <property type="match status" value="1"/>
</dbReference>
<dbReference type="Pfam" id="PF00005">
    <property type="entry name" value="ABC_tran"/>
    <property type="match status" value="1"/>
</dbReference>
<dbReference type="InterPro" id="IPR005116">
    <property type="entry name" value="Transp-assoc_OB_typ1"/>
</dbReference>
<protein>
    <submittedName>
        <fullName evidence="11">ABC transporter ATP-binding protein</fullName>
    </submittedName>
</protein>
<dbReference type="SUPFAM" id="SSF50331">
    <property type="entry name" value="MOP-like"/>
    <property type="match status" value="1"/>
</dbReference>
<dbReference type="InterPro" id="IPR003593">
    <property type="entry name" value="AAA+_ATPase"/>
</dbReference>
<dbReference type="PANTHER" id="PTHR43514:SF1">
    <property type="entry name" value="SULFATE_THIOSULFATE IMPORT ATP-BINDING PROTEIN CYSA"/>
    <property type="match status" value="1"/>
</dbReference>
<dbReference type="Proteomes" id="UP001612915">
    <property type="component" value="Unassembled WGS sequence"/>
</dbReference>
<dbReference type="InterPro" id="IPR027417">
    <property type="entry name" value="P-loop_NTPase"/>
</dbReference>
<evidence type="ECO:0000256" key="5">
    <source>
        <dbReference type="ARBA" id="ARBA00022840"/>
    </source>
</evidence>
<dbReference type="Pfam" id="PF03459">
    <property type="entry name" value="TOBE"/>
    <property type="match status" value="1"/>
</dbReference>
<comment type="caution">
    <text evidence="11">The sequence shown here is derived from an EMBL/GenBank/DDBJ whole genome shotgun (WGS) entry which is preliminary data.</text>
</comment>
<evidence type="ECO:0000313" key="11">
    <source>
        <dbReference type="EMBL" id="MFI7589334.1"/>
    </source>
</evidence>